<protein>
    <submittedName>
        <fullName evidence="5">Uncharacterized protein</fullName>
    </submittedName>
</protein>
<dbReference type="InterPro" id="IPR050362">
    <property type="entry name" value="Cation-dep_OMT"/>
</dbReference>
<evidence type="ECO:0000256" key="4">
    <source>
        <dbReference type="ARBA" id="ARBA00023453"/>
    </source>
</evidence>
<dbReference type="Proteomes" id="UP000192247">
    <property type="component" value="Unassembled WGS sequence"/>
</dbReference>
<sequence>MTYQERVLAKGLQFIKASGNITPVEISRYIEETAVILHPAQKALIEETIKHPKSSMMGDVTQLAWFRWLIRLIGGRKIVDVGVFTGCSTLAAALAVPVDGRVYGFDTCEEFVNIGRPFFKQAGVEDKIDIRICPAIAGLDCLLEELGEDSIDFVFIDAVKHEYLEYYERALKLVRPHGVIAFDN</sequence>
<dbReference type="PROSITE" id="PS51682">
    <property type="entry name" value="SAM_OMT_I"/>
    <property type="match status" value="1"/>
</dbReference>
<dbReference type="InterPro" id="IPR029063">
    <property type="entry name" value="SAM-dependent_MTases_sf"/>
</dbReference>
<name>A0A1V9XKN3_9ACAR</name>
<feature type="non-terminal residue" evidence="5">
    <location>
        <position position="184"/>
    </location>
</feature>
<keyword evidence="3" id="KW-0949">S-adenosyl-L-methionine</keyword>
<dbReference type="GO" id="GO:0008757">
    <property type="term" value="F:S-adenosylmethionine-dependent methyltransferase activity"/>
    <property type="evidence" value="ECO:0007669"/>
    <property type="project" value="TreeGrafter"/>
</dbReference>
<dbReference type="CDD" id="cd02440">
    <property type="entry name" value="AdoMet_MTases"/>
    <property type="match status" value="1"/>
</dbReference>
<evidence type="ECO:0000313" key="5">
    <source>
        <dbReference type="EMBL" id="OQR73942.1"/>
    </source>
</evidence>
<organism evidence="5 6">
    <name type="scientific">Tropilaelaps mercedesae</name>
    <dbReference type="NCBI Taxonomy" id="418985"/>
    <lineage>
        <taxon>Eukaryota</taxon>
        <taxon>Metazoa</taxon>
        <taxon>Ecdysozoa</taxon>
        <taxon>Arthropoda</taxon>
        <taxon>Chelicerata</taxon>
        <taxon>Arachnida</taxon>
        <taxon>Acari</taxon>
        <taxon>Parasitiformes</taxon>
        <taxon>Mesostigmata</taxon>
        <taxon>Gamasina</taxon>
        <taxon>Dermanyssoidea</taxon>
        <taxon>Laelapidae</taxon>
        <taxon>Tropilaelaps</taxon>
    </lineage>
</organism>
<dbReference type="Gene3D" id="3.40.50.150">
    <property type="entry name" value="Vaccinia Virus protein VP39"/>
    <property type="match status" value="1"/>
</dbReference>
<keyword evidence="2" id="KW-0808">Transferase</keyword>
<dbReference type="InterPro" id="IPR002935">
    <property type="entry name" value="SAM_O-MeTrfase"/>
</dbReference>
<keyword evidence="6" id="KW-1185">Reference proteome</keyword>
<accession>A0A1V9XKN3</accession>
<dbReference type="Pfam" id="PF01596">
    <property type="entry name" value="Methyltransf_3"/>
    <property type="match status" value="1"/>
</dbReference>
<dbReference type="STRING" id="418985.A0A1V9XKN3"/>
<reference evidence="5 6" key="1">
    <citation type="journal article" date="2017" name="Gigascience">
        <title>Draft genome of the honey bee ectoparasitic mite, Tropilaelaps mercedesae, is shaped by the parasitic life history.</title>
        <authorList>
            <person name="Dong X."/>
            <person name="Armstrong S.D."/>
            <person name="Xia D."/>
            <person name="Makepeace B.L."/>
            <person name="Darby A.C."/>
            <person name="Kadowaki T."/>
        </authorList>
    </citation>
    <scope>NUCLEOTIDE SEQUENCE [LARGE SCALE GENOMIC DNA]</scope>
    <source>
        <strain evidence="5">Wuxi-XJTLU</strain>
    </source>
</reference>
<dbReference type="GO" id="GO:0032259">
    <property type="term" value="P:methylation"/>
    <property type="evidence" value="ECO:0007669"/>
    <property type="project" value="UniProtKB-KW"/>
</dbReference>
<dbReference type="SUPFAM" id="SSF53335">
    <property type="entry name" value="S-adenosyl-L-methionine-dependent methyltransferases"/>
    <property type="match status" value="1"/>
</dbReference>
<dbReference type="EMBL" id="MNPL01008998">
    <property type="protein sequence ID" value="OQR73942.1"/>
    <property type="molecule type" value="Genomic_DNA"/>
</dbReference>
<evidence type="ECO:0000256" key="3">
    <source>
        <dbReference type="ARBA" id="ARBA00022691"/>
    </source>
</evidence>
<dbReference type="AlphaFoldDB" id="A0A1V9XKN3"/>
<dbReference type="OrthoDB" id="10251242at2759"/>
<dbReference type="GO" id="GO:0008171">
    <property type="term" value="F:O-methyltransferase activity"/>
    <property type="evidence" value="ECO:0007669"/>
    <property type="project" value="InterPro"/>
</dbReference>
<dbReference type="PANTHER" id="PTHR10509:SF93">
    <property type="entry name" value="CATECHOL O-METHYLTRANSFERASE DOMAIN-CONTAINING PROTEIN 1"/>
    <property type="match status" value="1"/>
</dbReference>
<proteinExistence type="inferred from homology"/>
<evidence type="ECO:0000256" key="2">
    <source>
        <dbReference type="ARBA" id="ARBA00022679"/>
    </source>
</evidence>
<gene>
    <name evidence="5" type="ORF">BIW11_01054</name>
</gene>
<dbReference type="PANTHER" id="PTHR10509">
    <property type="entry name" value="O-METHYLTRANSFERASE-RELATED"/>
    <property type="match status" value="1"/>
</dbReference>
<evidence type="ECO:0000313" key="6">
    <source>
        <dbReference type="Proteomes" id="UP000192247"/>
    </source>
</evidence>
<dbReference type="InParanoid" id="A0A1V9XKN3"/>
<keyword evidence="1" id="KW-0489">Methyltransferase</keyword>
<evidence type="ECO:0000256" key="1">
    <source>
        <dbReference type="ARBA" id="ARBA00022603"/>
    </source>
</evidence>
<comment type="caution">
    <text evidence="5">The sequence shown here is derived from an EMBL/GenBank/DDBJ whole genome shotgun (WGS) entry which is preliminary data.</text>
</comment>
<comment type="similarity">
    <text evidence="4">Belongs to the class I-like SAM-binding methyltransferase superfamily. Cation-dependent O-methyltransferase family.</text>
</comment>